<dbReference type="EMBL" id="FOXV01000026">
    <property type="protein sequence ID" value="SFQ69910.1"/>
    <property type="molecule type" value="Genomic_DNA"/>
</dbReference>
<dbReference type="Gene3D" id="2.40.50.870">
    <property type="entry name" value="Protein of unknown function (DUF3299)"/>
    <property type="match status" value="1"/>
</dbReference>
<dbReference type="Proteomes" id="UP000243106">
    <property type="component" value="Unassembled WGS sequence"/>
</dbReference>
<reference evidence="2" key="1">
    <citation type="submission" date="2016-10" db="EMBL/GenBank/DDBJ databases">
        <authorList>
            <person name="Varghese N."/>
            <person name="Submissions S."/>
        </authorList>
    </citation>
    <scope>NUCLEOTIDE SEQUENCE [LARGE SCALE GENOMIC DNA]</scope>
    <source>
        <strain evidence="2">JCM 10271</strain>
    </source>
</reference>
<protein>
    <recommendedName>
        <fullName evidence="3">DUF3299 domain-containing protein</fullName>
    </recommendedName>
</protein>
<keyword evidence="2" id="KW-1185">Reference proteome</keyword>
<evidence type="ECO:0000313" key="2">
    <source>
        <dbReference type="Proteomes" id="UP000243106"/>
    </source>
</evidence>
<dbReference type="InterPro" id="IPR021727">
    <property type="entry name" value="DUF3299"/>
</dbReference>
<evidence type="ECO:0000313" key="1">
    <source>
        <dbReference type="EMBL" id="SFQ69910.1"/>
    </source>
</evidence>
<proteinExistence type="predicted"/>
<evidence type="ECO:0008006" key="3">
    <source>
        <dbReference type="Google" id="ProtNLM"/>
    </source>
</evidence>
<dbReference type="STRING" id="93684.SAMN05421853_1268"/>
<organism evidence="1 2">
    <name type="scientific">Roseivivax halotolerans</name>
    <dbReference type="NCBI Taxonomy" id="93684"/>
    <lineage>
        <taxon>Bacteria</taxon>
        <taxon>Pseudomonadati</taxon>
        <taxon>Pseudomonadota</taxon>
        <taxon>Alphaproteobacteria</taxon>
        <taxon>Rhodobacterales</taxon>
        <taxon>Roseobacteraceae</taxon>
        <taxon>Roseivivax</taxon>
    </lineage>
</organism>
<sequence>MVSGSLSRRVVLIGFSVTLLGATARAEPVRDLAWRDLLPEGDMSPPGEIRSLLPHDESAMAARQPPSSGVRYDWNGEIVRMSGYVVPLEYRGTGITEFILVTYVGACIHVPPPPANQLVFVTTETPYDVSGLFDPVTVTGVFGTASKTTQLAEIGYVLAGAEIRRFG</sequence>
<accession>A0A1I6AMP7</accession>
<dbReference type="AlphaFoldDB" id="A0A1I6AMP7"/>
<name>A0A1I6AMP7_9RHOB</name>
<dbReference type="Pfam" id="PF11736">
    <property type="entry name" value="DUF3299"/>
    <property type="match status" value="1"/>
</dbReference>
<gene>
    <name evidence="1" type="ORF">SAMN05421853_1268</name>
</gene>
<dbReference type="RefSeq" id="WP_093016018.1">
    <property type="nucleotide sequence ID" value="NZ_FOXV01000026.1"/>
</dbReference>